<proteinExistence type="predicted"/>
<evidence type="ECO:0000256" key="2">
    <source>
        <dbReference type="SAM" id="MobiDB-lite"/>
    </source>
</evidence>
<feature type="region of interest" description="Disordered" evidence="2">
    <location>
        <begin position="1637"/>
        <end position="1660"/>
    </location>
</feature>
<dbReference type="Proteomes" id="UP000253779">
    <property type="component" value="Chromosome"/>
</dbReference>
<dbReference type="NCBIfam" id="TIGR01643">
    <property type="entry name" value="YD_repeat_2x"/>
    <property type="match status" value="1"/>
</dbReference>
<dbReference type="Pfam" id="PF14428">
    <property type="entry name" value="DddA-like"/>
    <property type="match status" value="1"/>
</dbReference>
<protein>
    <recommendedName>
        <fullName evidence="3">Hint domain-containing protein</fullName>
    </recommendedName>
</protein>
<dbReference type="Pfam" id="PF07591">
    <property type="entry name" value="PT-HINT"/>
    <property type="match status" value="1"/>
</dbReference>
<dbReference type="EMBL" id="CP030930">
    <property type="protein sequence ID" value="AXI73669.1"/>
    <property type="molecule type" value="Genomic_DNA"/>
</dbReference>
<dbReference type="InterPro" id="IPR050708">
    <property type="entry name" value="T6SS_VgrG/RHS"/>
</dbReference>
<sequence length="2379" mass="254294">MSSSVSGRAFRVSGVLTRITKSWTPGSARRSSASVRHRGRAVRARSLGVTLSAVLAATLLPAEAWAIAPPAPRIGPSLVDLQQEEPADPDQAKIDELSTWSGAPVEPPADYTPTATTPPAGGTAPVALDGAGDDLVPVGNLPVRLGKASPTDEEPDPPAPGGTWDVAVEPRTSTEASDVDGALITVTPPSGGATPVDIELDYGKFEDLFGTAWSSRLRLTQLPECFLTTPELDECTTVVDVPSVNDPSNDTVRATIDPAASPQQGLSTQSGGGPVVLAATDSASGAGGTYKATPFTATGTWTAGGSGGGFSWSYPLTAPAPPAGPAPTISLSYSSQSVDGRTSVANGQASWIGDGWDYNPGFIERRYRSCNDDRSGTPNNAGGKDKKKSDLCWASDNLVMSLGGSATALVHDGTTGAWVAQSDTGARIEYRTRTGSPKTAQTGAYDGEYWVVTTRDGTRYWFGRNTIPGRTAATESALTVPVFGNHSGEPCHATAYADSSCAQAWRWNLDYVEDVHGNAMIVDWKKETNRYARNEKFKEAVAYHRGGYPAQILYGLRADDLNGAPAGKVVFKTAPRCVEDAGTTCSPTGYESDNYADKQPWWDTPATLHCKSGAKNCFVTSPTFWSSVRLTEIETHGRRTPGSTALSLVDSWTLKQSFPKQRTDTHPPLWLESITRTGHGAPNASGEQTSRALPPVSFLPNVVDMPNRVSKGATDETPDFDRLRVETVRTETGGEIHVDYSAPCAVGTAHPSPETNTTRCFPVHYSPDPEALSDEVLAKKPAPVEWFNKYVVQKVTEKDRVARQPDVVTTYAYEGGGAWGRSTDEFTKPKLRTYDQWRGYASVLVRKGVTGADPAAADATEQSQTRMRYFRGMSGDAGRPTVTVKDSTGAETLGEDLAPYQGMPAETVAYTRAGGDVASRILAWPTSRETASQARPGLPALKAHRVATARTETVETISGGRTRTARTVTTYDDTYGLPLTAETLTLTPDGSGGTTTGDRSCSTNTYVHNTAKHLIGLVQRARTTVGTCAQAATASGSDVVSDTRVSYDALDAFGAAPVRGLPFRTDTVGADGTGWVTSARTEYDPLGRATEVRDAKGHVSKVGFVPPTGPAFTTTSTDAKGHTTTTALDPARGTALSVTDANGRRTTSAYDELGRTTAVWSPSRTQGTDKASVLFDYQIEDNKVPATRTRVLRDNGTYEDSVTVYDGLLRPRQAQTEALGGGRIVTETLYNANGAPAETRNGYLAEGEPQTELFVPLSLTQVPSASKTAYDGLGRAVRTTVLHAGDPQHSATVRHEGDRTLTRTGMSADGTTPMPGSRSTATWTDALGRTSKIEHFTATDLSAAIDTRYTYDARGNLAKVTDARDNIWTYTYDARGRLTFSTDPDAGSSSFGYDVLDRQIWSKDSRQRSQHTVYDELGRRTELRDDSAEGPLVAKWTYDTLPGAKGLPVASTRYHEGAEFTSEVTGYDQEYRPTGSRTTIPSTPLTTGLAGTYTYKNTYTPTGLPQSVELPATPGGLAAEKVITRYDGEGSPRTTSGLAWYTVDTVLSPLGQVLRTASGEAPNRVWATHFYDESTGRLDRRITDRETLDPSRISETSYAHDTVGNITSITDTQSPARVDRQCFAYDPMGRLAHAWTAKSPGCPRSSTAQGAGPNRTDVSPSIDGAGYWHSYEFDTIGNRTGMVVHDPADPALDDTYVYTHGVPSEGPLQPATLQPHTLTKVDATVRGPGSTVTSSSTYAYDPSGNTTQRVIGGDTQALTWDRRNKLMSADTDDDGTADVTYLYDASGNRLLEADATTRTLYLGESEIVVDTAGRPVEARRYYSHPGAPTTLRTTGGRTSGHTLTVQLTDHHNTPTASVALTGGQPVTRRMFDPYGNPRGTEPTTWPDRRTYLGVGIDDETTGLTHIGAREYDSVTGRFISADPIIDIADPLQMNGYAYANNNPVTNWDPTGLKSDECGSLYRCGGNQVITTKTTKYQDVNTVARHFEKTASWATLAQWKAEGLGKSPAFGKAKKLTKWKNEHYEKNWTINLVPGMARSWVSGVDAAASAIMPFPTVQAAPLYDSLVSSLGVNTKGRAYANGEGLMDGLSMVGGVGAIAPGIKSGLKAAAKGCGPGNSFTPGTEVALADGTTKPIEDIKIGDEVLATDPETGETRAEKVTAEIRGDGTKNLVKVTIDTDGDRGTDTAEITATDGHPFWVPELGRWIDATDLAPGQWLRTSAGTHVQITAIKRWTETATVHNLTVADLHTYYVLAGKTPVLVHNENCGPNLKDLPKDYDRRTVGILDVGTDQLPMISGPGGQSGLLKNLPGRTKANTDHVEAHTAAFLRMNPGIRKAVLYIDYPTGTCGTCGSTLPDMLPEGVQLWVISPRKTEKFAGLPD</sequence>
<dbReference type="InterPro" id="IPR032724">
    <property type="entry name" value="SCP1.201-like"/>
</dbReference>
<feature type="region of interest" description="Disordered" evidence="2">
    <location>
        <begin position="100"/>
        <end position="165"/>
    </location>
</feature>
<feature type="domain" description="Hint" evidence="3">
    <location>
        <begin position="2115"/>
        <end position="2220"/>
    </location>
</feature>
<dbReference type="Gene3D" id="2.170.16.10">
    <property type="entry name" value="Hedgehog/Intein (Hint) domain"/>
    <property type="match status" value="1"/>
</dbReference>
<dbReference type="Gene3D" id="2.180.10.10">
    <property type="entry name" value="RHS repeat-associated core"/>
    <property type="match status" value="2"/>
</dbReference>
<dbReference type="InterPro" id="IPR031325">
    <property type="entry name" value="RHS_repeat"/>
</dbReference>
<evidence type="ECO:0000313" key="4">
    <source>
        <dbReference type="EMBL" id="AXI73669.1"/>
    </source>
</evidence>
<dbReference type="InterPro" id="IPR036844">
    <property type="entry name" value="Hint_dom_sf"/>
</dbReference>
<gene>
    <name evidence="4" type="ORF">DTW94_22190</name>
</gene>
<dbReference type="InterPro" id="IPR006141">
    <property type="entry name" value="Intein_N"/>
</dbReference>
<dbReference type="PANTHER" id="PTHR32305:SF17">
    <property type="entry name" value="TRNA NUCLEASE WAPA"/>
    <property type="match status" value="1"/>
</dbReference>
<dbReference type="InterPro" id="IPR056823">
    <property type="entry name" value="TEN-like_YD-shell"/>
</dbReference>
<dbReference type="CDD" id="cd00081">
    <property type="entry name" value="Hint"/>
    <property type="match status" value="1"/>
</dbReference>
<dbReference type="Pfam" id="PF25023">
    <property type="entry name" value="TEN_YD-shell"/>
    <property type="match status" value="1"/>
</dbReference>
<organism evidence="4 5">
    <name type="scientific">Streptomyces cavourensis</name>
    <dbReference type="NCBI Taxonomy" id="67258"/>
    <lineage>
        <taxon>Bacteria</taxon>
        <taxon>Bacillati</taxon>
        <taxon>Actinomycetota</taxon>
        <taxon>Actinomycetes</taxon>
        <taxon>Kitasatosporales</taxon>
        <taxon>Streptomycetaceae</taxon>
        <taxon>Streptomyces</taxon>
    </lineage>
</organism>
<dbReference type="InterPro" id="IPR022385">
    <property type="entry name" value="Rhs_assc_core"/>
</dbReference>
<feature type="region of interest" description="Disordered" evidence="2">
    <location>
        <begin position="1866"/>
        <end position="1886"/>
    </location>
</feature>
<reference evidence="4 5" key="1">
    <citation type="submission" date="2018-07" db="EMBL/GenBank/DDBJ databases">
        <title>Complete genome sequence of soil actinomycete Streptomyces cavourensis tj430.</title>
        <authorList>
            <person name="Wang P."/>
            <person name="Huang Y."/>
        </authorList>
    </citation>
    <scope>NUCLEOTIDE SEQUENCE [LARGE SCALE GENOMIC DNA]</scope>
    <source>
        <strain evidence="4 5">TJ430</strain>
    </source>
</reference>
<dbReference type="InterPro" id="IPR006530">
    <property type="entry name" value="YD"/>
</dbReference>
<dbReference type="PANTHER" id="PTHR32305">
    <property type="match status" value="1"/>
</dbReference>
<dbReference type="NCBIfam" id="TIGR03696">
    <property type="entry name" value="Rhs_assc_core"/>
    <property type="match status" value="1"/>
</dbReference>
<dbReference type="SMART" id="SM00306">
    <property type="entry name" value="HintN"/>
    <property type="match status" value="1"/>
</dbReference>
<feature type="compositionally biased region" description="Low complexity" evidence="2">
    <location>
        <begin position="108"/>
        <end position="127"/>
    </location>
</feature>
<dbReference type="SUPFAM" id="SSF51294">
    <property type="entry name" value="Hedgehog/intein (Hint) domain"/>
    <property type="match status" value="1"/>
</dbReference>
<dbReference type="InterPro" id="IPR003587">
    <property type="entry name" value="Hint_dom_N"/>
</dbReference>
<evidence type="ECO:0000256" key="1">
    <source>
        <dbReference type="ARBA" id="ARBA00022737"/>
    </source>
</evidence>
<dbReference type="Pfam" id="PF05593">
    <property type="entry name" value="RHS_repeat"/>
    <property type="match status" value="1"/>
</dbReference>
<accession>A0AAD0VG83</accession>
<dbReference type="GO" id="GO:0016539">
    <property type="term" value="P:intein-mediated protein splicing"/>
    <property type="evidence" value="ECO:0007669"/>
    <property type="project" value="InterPro"/>
</dbReference>
<evidence type="ECO:0000259" key="3">
    <source>
        <dbReference type="SMART" id="SM00306"/>
    </source>
</evidence>
<keyword evidence="1" id="KW-0677">Repeat</keyword>
<name>A0AAD0VG83_9ACTN</name>
<evidence type="ECO:0000313" key="5">
    <source>
        <dbReference type="Proteomes" id="UP000253779"/>
    </source>
</evidence>
<dbReference type="PROSITE" id="PS50817">
    <property type="entry name" value="INTEIN_N_TER"/>
    <property type="match status" value="1"/>
</dbReference>